<keyword evidence="2" id="KW-1185">Reference proteome</keyword>
<comment type="caution">
    <text evidence="1">The sequence shown here is derived from an EMBL/GenBank/DDBJ whole genome shotgun (WGS) entry which is preliminary data.</text>
</comment>
<gene>
    <name evidence="1" type="ORF">DUNSADRAFT_14249</name>
</gene>
<sequence length="82" mass="9172">MQAVASRCMRSTYFITYQYIQVFGDGLIFYNNAQERLPTKEGELSLVVAEADTPPGPQVLGLGLPVRFGLDRAMWAVPCWLC</sequence>
<evidence type="ECO:0000313" key="2">
    <source>
        <dbReference type="Proteomes" id="UP000815325"/>
    </source>
</evidence>
<evidence type="ECO:0008006" key="3">
    <source>
        <dbReference type="Google" id="ProtNLM"/>
    </source>
</evidence>
<protein>
    <recommendedName>
        <fullName evidence="3">Encoded protein</fullName>
    </recommendedName>
</protein>
<name>A0ABQ7G7P1_DUNSA</name>
<organism evidence="1 2">
    <name type="scientific">Dunaliella salina</name>
    <name type="common">Green alga</name>
    <name type="synonym">Protococcus salinus</name>
    <dbReference type="NCBI Taxonomy" id="3046"/>
    <lineage>
        <taxon>Eukaryota</taxon>
        <taxon>Viridiplantae</taxon>
        <taxon>Chlorophyta</taxon>
        <taxon>core chlorophytes</taxon>
        <taxon>Chlorophyceae</taxon>
        <taxon>CS clade</taxon>
        <taxon>Chlamydomonadales</taxon>
        <taxon>Dunaliellaceae</taxon>
        <taxon>Dunaliella</taxon>
    </lineage>
</organism>
<reference evidence="1" key="1">
    <citation type="submission" date="2017-08" db="EMBL/GenBank/DDBJ databases">
        <authorList>
            <person name="Polle J.E."/>
            <person name="Barry K."/>
            <person name="Cushman J."/>
            <person name="Schmutz J."/>
            <person name="Tran D."/>
            <person name="Hathwaick L.T."/>
            <person name="Yim W.C."/>
            <person name="Jenkins J."/>
            <person name="Mckie-Krisberg Z.M."/>
            <person name="Prochnik S."/>
            <person name="Lindquist E."/>
            <person name="Dockter R.B."/>
            <person name="Adam C."/>
            <person name="Molina H."/>
            <person name="Bunkerborg J."/>
            <person name="Jin E."/>
            <person name="Buchheim M."/>
            <person name="Magnuson J."/>
        </authorList>
    </citation>
    <scope>NUCLEOTIDE SEQUENCE</scope>
    <source>
        <strain evidence="1">CCAP 19/18</strain>
    </source>
</reference>
<proteinExistence type="predicted"/>
<accession>A0ABQ7G7P1</accession>
<dbReference type="Proteomes" id="UP000815325">
    <property type="component" value="Unassembled WGS sequence"/>
</dbReference>
<evidence type="ECO:0000313" key="1">
    <source>
        <dbReference type="EMBL" id="KAF5830625.1"/>
    </source>
</evidence>
<dbReference type="EMBL" id="MU070022">
    <property type="protein sequence ID" value="KAF5830625.1"/>
    <property type="molecule type" value="Genomic_DNA"/>
</dbReference>